<dbReference type="PANTHER" id="PTHR43390">
    <property type="entry name" value="SIGNAL PEPTIDASE I"/>
    <property type="match status" value="1"/>
</dbReference>
<evidence type="ECO:0000256" key="5">
    <source>
        <dbReference type="ARBA" id="ARBA00022801"/>
    </source>
</evidence>
<comment type="similarity">
    <text evidence="3 7">Belongs to the peptidase S26 family.</text>
</comment>
<dbReference type="AlphaFoldDB" id="A0A934W271"/>
<feature type="domain" description="Peptidase S26" evidence="9">
    <location>
        <begin position="31"/>
        <end position="228"/>
    </location>
</feature>
<evidence type="ECO:0000256" key="6">
    <source>
        <dbReference type="PIRSR" id="PIRSR600223-1"/>
    </source>
</evidence>
<evidence type="ECO:0000259" key="9">
    <source>
        <dbReference type="Pfam" id="PF10502"/>
    </source>
</evidence>
<dbReference type="GO" id="GO:0009003">
    <property type="term" value="F:signal peptidase activity"/>
    <property type="evidence" value="ECO:0007669"/>
    <property type="project" value="UniProtKB-EC"/>
</dbReference>
<evidence type="ECO:0000313" key="10">
    <source>
        <dbReference type="EMBL" id="MBK4346531.1"/>
    </source>
</evidence>
<dbReference type="GO" id="GO:0004252">
    <property type="term" value="F:serine-type endopeptidase activity"/>
    <property type="evidence" value="ECO:0007669"/>
    <property type="project" value="InterPro"/>
</dbReference>
<accession>A0A934W271</accession>
<feature type="region of interest" description="Disordered" evidence="8">
    <location>
        <begin position="1"/>
        <end position="21"/>
    </location>
</feature>
<feature type="transmembrane region" description="Helical" evidence="7">
    <location>
        <begin position="28"/>
        <end position="55"/>
    </location>
</feature>
<dbReference type="PRINTS" id="PR00727">
    <property type="entry name" value="LEADERPTASE"/>
</dbReference>
<feature type="active site" evidence="6">
    <location>
        <position position="60"/>
    </location>
</feature>
<dbReference type="RefSeq" id="WP_200554857.1">
    <property type="nucleotide sequence ID" value="NZ_JAEPES010000001.1"/>
</dbReference>
<keyword evidence="7" id="KW-0812">Transmembrane</keyword>
<dbReference type="Proteomes" id="UP000636458">
    <property type="component" value="Unassembled WGS sequence"/>
</dbReference>
<dbReference type="NCBIfam" id="TIGR02227">
    <property type="entry name" value="sigpep_I_bact"/>
    <property type="match status" value="1"/>
</dbReference>
<comment type="caution">
    <text evidence="10">The sequence shown here is derived from an EMBL/GenBank/DDBJ whole genome shotgun (WGS) entry which is preliminary data.</text>
</comment>
<reference evidence="10" key="1">
    <citation type="submission" date="2021-01" db="EMBL/GenBank/DDBJ databases">
        <title>Lacisediminihabitans sp. nov. strain G11-30, isolated from Antarctic Soil.</title>
        <authorList>
            <person name="Li J."/>
        </authorList>
    </citation>
    <scope>NUCLEOTIDE SEQUENCE</scope>
    <source>
        <strain evidence="10">G11-30</strain>
    </source>
</reference>
<keyword evidence="7" id="KW-0645">Protease</keyword>
<dbReference type="Gene3D" id="2.10.109.10">
    <property type="entry name" value="Umud Fragment, subunit A"/>
    <property type="match status" value="1"/>
</dbReference>
<protein>
    <recommendedName>
        <fullName evidence="4 7">Signal peptidase I</fullName>
        <ecNumber evidence="4 7">3.4.21.89</ecNumber>
    </recommendedName>
</protein>
<dbReference type="EMBL" id="JAEPES010000001">
    <property type="protein sequence ID" value="MBK4346531.1"/>
    <property type="molecule type" value="Genomic_DNA"/>
</dbReference>
<keyword evidence="7" id="KW-0472">Membrane</keyword>
<dbReference type="CDD" id="cd06530">
    <property type="entry name" value="S26_SPase_I"/>
    <property type="match status" value="1"/>
</dbReference>
<dbReference type="GO" id="GO:0005886">
    <property type="term" value="C:plasma membrane"/>
    <property type="evidence" value="ECO:0007669"/>
    <property type="project" value="UniProtKB-SubCell"/>
</dbReference>
<dbReference type="InterPro" id="IPR036286">
    <property type="entry name" value="LexA/Signal_pep-like_sf"/>
</dbReference>
<dbReference type="PANTHER" id="PTHR43390:SF1">
    <property type="entry name" value="CHLOROPLAST PROCESSING PEPTIDASE"/>
    <property type="match status" value="1"/>
</dbReference>
<proteinExistence type="inferred from homology"/>
<evidence type="ECO:0000313" key="11">
    <source>
        <dbReference type="Proteomes" id="UP000636458"/>
    </source>
</evidence>
<dbReference type="InterPro" id="IPR000223">
    <property type="entry name" value="Pept_S26A_signal_pept_1"/>
</dbReference>
<sequence>MKYTAVATAPTEQKAGQKKRKKHGTLRFARDVVVVLVVAVILSIGVKTFLVRAFYIPSASMTNTLQMHDRILVNELIPKLSPLHHGDVVVFTDPGGWLPGEVKAPATEQNPMEWVLSAIGLTAPATSDNLVKRVIGLPGDTVSCCTAFGQVSVNGTPINEQQYIHLNNGAQDAYPRPFEVTVPEGSLWVLGDNRDNSGDSGYHYRANVPGSGFVPLRNVVGRAFVITWPSAHWAWLDDYPDVFAGADR</sequence>
<keyword evidence="11" id="KW-1185">Reference proteome</keyword>
<evidence type="ECO:0000256" key="1">
    <source>
        <dbReference type="ARBA" id="ARBA00000677"/>
    </source>
</evidence>
<keyword evidence="5 7" id="KW-0378">Hydrolase</keyword>
<keyword evidence="7" id="KW-1133">Transmembrane helix</keyword>
<dbReference type="PROSITE" id="PS00761">
    <property type="entry name" value="SPASE_I_3"/>
    <property type="match status" value="1"/>
</dbReference>
<dbReference type="InterPro" id="IPR019533">
    <property type="entry name" value="Peptidase_S26"/>
</dbReference>
<gene>
    <name evidence="10" type="primary">lepB</name>
    <name evidence="10" type="ORF">IV501_02685</name>
</gene>
<comment type="catalytic activity">
    <reaction evidence="1 7">
        <text>Cleavage of hydrophobic, N-terminal signal or leader sequences from secreted and periplasmic proteins.</text>
        <dbReference type="EC" id="3.4.21.89"/>
    </reaction>
</comment>
<dbReference type="Pfam" id="PF10502">
    <property type="entry name" value="Peptidase_S26"/>
    <property type="match status" value="1"/>
</dbReference>
<evidence type="ECO:0000256" key="4">
    <source>
        <dbReference type="ARBA" id="ARBA00013208"/>
    </source>
</evidence>
<evidence type="ECO:0000256" key="2">
    <source>
        <dbReference type="ARBA" id="ARBA00004401"/>
    </source>
</evidence>
<organism evidence="10 11">
    <name type="scientific">Lacisediminihabitans changchengi</name>
    <dbReference type="NCBI Taxonomy" id="2787634"/>
    <lineage>
        <taxon>Bacteria</taxon>
        <taxon>Bacillati</taxon>
        <taxon>Actinomycetota</taxon>
        <taxon>Actinomycetes</taxon>
        <taxon>Micrococcales</taxon>
        <taxon>Microbacteriaceae</taxon>
        <taxon>Lacisediminihabitans</taxon>
    </lineage>
</organism>
<dbReference type="SUPFAM" id="SSF51306">
    <property type="entry name" value="LexA/Signal peptidase"/>
    <property type="match status" value="1"/>
</dbReference>
<evidence type="ECO:0000256" key="8">
    <source>
        <dbReference type="SAM" id="MobiDB-lite"/>
    </source>
</evidence>
<dbReference type="GO" id="GO:0006465">
    <property type="term" value="P:signal peptide processing"/>
    <property type="evidence" value="ECO:0007669"/>
    <property type="project" value="InterPro"/>
</dbReference>
<dbReference type="InterPro" id="IPR019758">
    <property type="entry name" value="Pept_S26A_signal_pept_1_CS"/>
</dbReference>
<evidence type="ECO:0000256" key="7">
    <source>
        <dbReference type="RuleBase" id="RU362042"/>
    </source>
</evidence>
<feature type="active site" evidence="6">
    <location>
        <position position="132"/>
    </location>
</feature>
<dbReference type="EC" id="3.4.21.89" evidence="4 7"/>
<name>A0A934W271_9MICO</name>
<comment type="subcellular location">
    <subcellularLocation>
        <location evidence="2">Cell membrane</location>
        <topology evidence="2">Single-pass type II membrane protein</topology>
    </subcellularLocation>
    <subcellularLocation>
        <location evidence="7">Membrane</location>
        <topology evidence="7">Single-pass type II membrane protein</topology>
    </subcellularLocation>
</comment>
<evidence type="ECO:0000256" key="3">
    <source>
        <dbReference type="ARBA" id="ARBA00009370"/>
    </source>
</evidence>